<dbReference type="AlphaFoldDB" id="A0A3M0L1F1"/>
<dbReference type="Proteomes" id="UP000269221">
    <property type="component" value="Unassembled WGS sequence"/>
</dbReference>
<reference evidence="2 3" key="1">
    <citation type="submission" date="2018-07" db="EMBL/GenBank/DDBJ databases">
        <title>A high quality draft genome assembly of the barn swallow (H. rustica rustica).</title>
        <authorList>
            <person name="Formenti G."/>
            <person name="Chiara M."/>
            <person name="Poveda L."/>
            <person name="Francoijs K.-J."/>
            <person name="Bonisoli-Alquati A."/>
            <person name="Canova L."/>
            <person name="Gianfranceschi L."/>
            <person name="Horner D.S."/>
            <person name="Saino N."/>
        </authorList>
    </citation>
    <scope>NUCLEOTIDE SEQUENCE [LARGE SCALE GENOMIC DNA]</scope>
    <source>
        <strain evidence="2">Chelidonia</strain>
        <tissue evidence="2">Blood</tissue>
    </source>
</reference>
<name>A0A3M0L1F1_HIRRU</name>
<sequence>MVKSLHSMEAHEDAEIHLQPVEEPHTGAGECLRGGHQPVGNLCQRRVLEVIYTPVKRAHGGADKEGHATDDEDEGPEVLSRPDRPTPHNKISSMRRKIMVVVVDGPLLRGVEVPYAVRIFPSRKFATPLESRNKELLGNVEPKSRLGCSDPEIEETETLGATRRARSKVTALDFRRAEFGLLEALVEYHGTVQRAG</sequence>
<dbReference type="EMBL" id="QRBI01000095">
    <property type="protein sequence ID" value="RMC19163.1"/>
    <property type="molecule type" value="Genomic_DNA"/>
</dbReference>
<proteinExistence type="predicted"/>
<feature type="region of interest" description="Disordered" evidence="1">
    <location>
        <begin position="1"/>
        <end position="33"/>
    </location>
</feature>
<feature type="compositionally biased region" description="Basic and acidic residues" evidence="1">
    <location>
        <begin position="1"/>
        <end position="25"/>
    </location>
</feature>
<gene>
    <name evidence="2" type="ORF">DUI87_03767</name>
</gene>
<protein>
    <submittedName>
        <fullName evidence="2">Uncharacterized protein</fullName>
    </submittedName>
</protein>
<accession>A0A3M0L1F1</accession>
<comment type="caution">
    <text evidence="2">The sequence shown here is derived from an EMBL/GenBank/DDBJ whole genome shotgun (WGS) entry which is preliminary data.</text>
</comment>
<evidence type="ECO:0000313" key="3">
    <source>
        <dbReference type="Proteomes" id="UP000269221"/>
    </source>
</evidence>
<evidence type="ECO:0000256" key="1">
    <source>
        <dbReference type="SAM" id="MobiDB-lite"/>
    </source>
</evidence>
<evidence type="ECO:0000313" key="2">
    <source>
        <dbReference type="EMBL" id="RMC19163.1"/>
    </source>
</evidence>
<feature type="region of interest" description="Disordered" evidence="1">
    <location>
        <begin position="58"/>
        <end position="90"/>
    </location>
</feature>
<feature type="compositionally biased region" description="Basic and acidic residues" evidence="1">
    <location>
        <begin position="60"/>
        <end position="69"/>
    </location>
</feature>
<organism evidence="2 3">
    <name type="scientific">Hirundo rustica rustica</name>
    <dbReference type="NCBI Taxonomy" id="333673"/>
    <lineage>
        <taxon>Eukaryota</taxon>
        <taxon>Metazoa</taxon>
        <taxon>Chordata</taxon>
        <taxon>Craniata</taxon>
        <taxon>Vertebrata</taxon>
        <taxon>Euteleostomi</taxon>
        <taxon>Archelosauria</taxon>
        <taxon>Archosauria</taxon>
        <taxon>Dinosauria</taxon>
        <taxon>Saurischia</taxon>
        <taxon>Theropoda</taxon>
        <taxon>Coelurosauria</taxon>
        <taxon>Aves</taxon>
        <taxon>Neognathae</taxon>
        <taxon>Neoaves</taxon>
        <taxon>Telluraves</taxon>
        <taxon>Australaves</taxon>
        <taxon>Passeriformes</taxon>
        <taxon>Sylvioidea</taxon>
        <taxon>Hirundinidae</taxon>
        <taxon>Hirundo</taxon>
    </lineage>
</organism>
<keyword evidence="3" id="KW-1185">Reference proteome</keyword>